<gene>
    <name evidence="3" type="ORF">QYM36_001086</name>
</gene>
<comment type="caution">
    <text evidence="3">The sequence shown here is derived from an EMBL/GenBank/DDBJ whole genome shotgun (WGS) entry which is preliminary data.</text>
</comment>
<protein>
    <recommendedName>
        <fullName evidence="2">PiggyBac transposable element-derived protein domain-containing protein</fullName>
    </recommendedName>
</protein>
<sequence length="209" mass="23451">MLWLRSDLTDEESIKITFDEESNIDYKESDVDVASDEEDDRDPAWASSELTYTFFDHSVVNQPSAKVVFEKDLKDEEPPDSSKRLRAYSSKQPAASISTKRTDSYDTTSERGLGVIVAIRLCCGLERKNAKVYFNNLFTSITLVETLTNENIYTIGALRVNRLGDAVNKLVGEKEMEKKDRGSASYATSAEGITVLRWKGNDLVHICSS</sequence>
<organism evidence="3 4">
    <name type="scientific">Artemia franciscana</name>
    <name type="common">Brine shrimp</name>
    <name type="synonym">Artemia sanfranciscana</name>
    <dbReference type="NCBI Taxonomy" id="6661"/>
    <lineage>
        <taxon>Eukaryota</taxon>
        <taxon>Metazoa</taxon>
        <taxon>Ecdysozoa</taxon>
        <taxon>Arthropoda</taxon>
        <taxon>Crustacea</taxon>
        <taxon>Branchiopoda</taxon>
        <taxon>Anostraca</taxon>
        <taxon>Artemiidae</taxon>
        <taxon>Artemia</taxon>
    </lineage>
</organism>
<evidence type="ECO:0000313" key="3">
    <source>
        <dbReference type="EMBL" id="KAK2724460.1"/>
    </source>
</evidence>
<evidence type="ECO:0000313" key="4">
    <source>
        <dbReference type="Proteomes" id="UP001187531"/>
    </source>
</evidence>
<dbReference type="EMBL" id="JAVRJZ010000003">
    <property type="protein sequence ID" value="KAK2724460.1"/>
    <property type="molecule type" value="Genomic_DNA"/>
</dbReference>
<evidence type="ECO:0000259" key="2">
    <source>
        <dbReference type="Pfam" id="PF13843"/>
    </source>
</evidence>
<dbReference type="AlphaFoldDB" id="A0AA88I9M5"/>
<feature type="compositionally biased region" description="Basic and acidic residues" evidence="1">
    <location>
        <begin position="72"/>
        <end position="83"/>
    </location>
</feature>
<proteinExistence type="predicted"/>
<feature type="domain" description="PiggyBac transposable element-derived protein" evidence="2">
    <location>
        <begin position="108"/>
        <end position="208"/>
    </location>
</feature>
<keyword evidence="4" id="KW-1185">Reference proteome</keyword>
<evidence type="ECO:0000256" key="1">
    <source>
        <dbReference type="SAM" id="MobiDB-lite"/>
    </source>
</evidence>
<dbReference type="PANTHER" id="PTHR47272">
    <property type="entry name" value="DDE_TNP_1_7 DOMAIN-CONTAINING PROTEIN"/>
    <property type="match status" value="1"/>
</dbReference>
<feature type="compositionally biased region" description="Polar residues" evidence="1">
    <location>
        <begin position="89"/>
        <end position="99"/>
    </location>
</feature>
<dbReference type="Pfam" id="PF13843">
    <property type="entry name" value="DDE_Tnp_1_7"/>
    <property type="match status" value="1"/>
</dbReference>
<name>A0AA88I9M5_ARTSF</name>
<feature type="region of interest" description="Disordered" evidence="1">
    <location>
        <begin position="72"/>
        <end position="103"/>
    </location>
</feature>
<dbReference type="InterPro" id="IPR029526">
    <property type="entry name" value="PGBD"/>
</dbReference>
<dbReference type="Proteomes" id="UP001187531">
    <property type="component" value="Unassembled WGS sequence"/>
</dbReference>
<accession>A0AA88I9M5</accession>
<reference evidence="3" key="1">
    <citation type="submission" date="2023-07" db="EMBL/GenBank/DDBJ databases">
        <title>Chromosome-level genome assembly of Artemia franciscana.</title>
        <authorList>
            <person name="Jo E."/>
        </authorList>
    </citation>
    <scope>NUCLEOTIDE SEQUENCE</scope>
    <source>
        <tissue evidence="3">Whole body</tissue>
    </source>
</reference>